<gene>
    <name evidence="2" type="ORF">SETIT_2G251400v2</name>
</gene>
<organism evidence="2">
    <name type="scientific">Setaria italica</name>
    <name type="common">Foxtail millet</name>
    <name type="synonym">Panicum italicum</name>
    <dbReference type="NCBI Taxonomy" id="4555"/>
    <lineage>
        <taxon>Eukaryota</taxon>
        <taxon>Viridiplantae</taxon>
        <taxon>Streptophyta</taxon>
        <taxon>Embryophyta</taxon>
        <taxon>Tracheophyta</taxon>
        <taxon>Spermatophyta</taxon>
        <taxon>Magnoliopsida</taxon>
        <taxon>Liliopsida</taxon>
        <taxon>Poales</taxon>
        <taxon>Poaceae</taxon>
        <taxon>PACMAD clade</taxon>
        <taxon>Panicoideae</taxon>
        <taxon>Panicodae</taxon>
        <taxon>Paniceae</taxon>
        <taxon>Cenchrinae</taxon>
        <taxon>Setaria</taxon>
    </lineage>
</organism>
<proteinExistence type="predicted"/>
<reference evidence="2" key="2">
    <citation type="submission" date="2015-07" db="EMBL/GenBank/DDBJ databases">
        <authorList>
            <person name="Noorani M."/>
        </authorList>
    </citation>
    <scope>NUCLEOTIDE SEQUENCE</scope>
    <source>
        <strain evidence="2">Yugu1</strain>
    </source>
</reference>
<accession>A0A368Q2V2</accession>
<sequence>MATAADLRRVSEDELRKCDLFRCFCCWRRRCSLGIPRIGPRSEYLPANADKGRMLRRGLEGSGAPYQLYLPWGEEVKEKEDEGRRRGRTGRRRTALGGGGQGRRRERPLPTGLASATAEGSPLWSVLVGCSSSDHPSHGLRIHYFRVTGSGRVIGHNNDLLELFCGVSPIDDRHTMFPVARAAIAPADRHLYIICKHRPAAGSSSTSGQQAHEKVFPPKAFSLNTADKSLSTLPPLPFTRGSWEAISACGKLWVPVVLVKRGSYGEAWSLIVYKLIGDCWSEVNSVEFPYKHSLERGYSGTLLQGYVVLHTNILLSFSNSSFFLFKCTSGDLSRVDTNGTSQYIPITGKAVYVKLHDMIYFIRGTKLFAYKYTPKWDKLLAAPIEIGNIWPYDKEGYGFVEHVGGRMLCAVWINMHQLCGCATRHALITTFRVTGVTDEFGCFVPNGVDILHSTCRQIDMLKSNASGDTCYDTFCFLQKCQDRGAKFHPSDLSETRQFYCPQVEKFSEMLTCCREFLNGKPEPAPGVVALDFCKMATRSDFYFICQADQCSLLYQISTSGGKLTCGDEALEAVLRLDTVRFGDIEIDDLSAWYFVHRGSTLYVIPSSPECNHYVVDVERKSYRLCKSKRSKLFFSAVFRAGQYVVALCDTLQYVYILRDNLQWRRQKTASRSVDVSQKVKISGFVDLINDAFMISDFDTDEFFLFDLKRWEWFSVRSWFCFLSGRCIFAEGFIYTCSDEGLAAFELFYDDTSYWLGLPIMLDFSWKYICGNRRFLCFDSICKCEIGDTIVFCVVQGYEEAPPSTSSHTLAATTVQVKLVETARGTKVPVRVDHVDIFLSSIVEEGWILTNYAFAL</sequence>
<name>A0A368Q2V2_SETIT</name>
<feature type="region of interest" description="Disordered" evidence="1">
    <location>
        <begin position="79"/>
        <end position="116"/>
    </location>
</feature>
<evidence type="ECO:0000313" key="2">
    <source>
        <dbReference type="EMBL" id="RCV12212.1"/>
    </source>
</evidence>
<dbReference type="OrthoDB" id="681915at2759"/>
<dbReference type="EMBL" id="CM003529">
    <property type="protein sequence ID" value="RCV12212.1"/>
    <property type="molecule type" value="Genomic_DNA"/>
</dbReference>
<feature type="compositionally biased region" description="Basic residues" evidence="1">
    <location>
        <begin position="85"/>
        <end position="94"/>
    </location>
</feature>
<reference evidence="2" key="1">
    <citation type="journal article" date="2012" name="Nat. Biotechnol.">
        <title>Reference genome sequence of the model plant Setaria.</title>
        <authorList>
            <person name="Bennetzen J.L."/>
            <person name="Schmutz J."/>
            <person name="Wang H."/>
            <person name="Percifield R."/>
            <person name="Hawkins J."/>
            <person name="Pontaroli A.C."/>
            <person name="Estep M."/>
            <person name="Feng L."/>
            <person name="Vaughn J.N."/>
            <person name="Grimwood J."/>
            <person name="Jenkins J."/>
            <person name="Barry K."/>
            <person name="Lindquist E."/>
            <person name="Hellsten U."/>
            <person name="Deshpande S."/>
            <person name="Wang X."/>
            <person name="Wu X."/>
            <person name="Mitros T."/>
            <person name="Triplett J."/>
            <person name="Yang X."/>
            <person name="Ye C.Y."/>
            <person name="Mauro-Herrera M."/>
            <person name="Wang L."/>
            <person name="Li P."/>
            <person name="Sharma M."/>
            <person name="Sharma R."/>
            <person name="Ronald P.C."/>
            <person name="Panaud O."/>
            <person name="Kellogg E.A."/>
            <person name="Brutnell T.P."/>
            <person name="Doust A.N."/>
            <person name="Tuskan G.A."/>
            <person name="Rokhsar D."/>
            <person name="Devos K.M."/>
        </authorList>
    </citation>
    <scope>NUCLEOTIDE SEQUENCE [LARGE SCALE GENOMIC DNA]</scope>
    <source>
        <strain evidence="2">Yugu1</strain>
    </source>
</reference>
<protein>
    <submittedName>
        <fullName evidence="2">Uncharacterized protein</fullName>
    </submittedName>
</protein>
<evidence type="ECO:0000256" key="1">
    <source>
        <dbReference type="SAM" id="MobiDB-lite"/>
    </source>
</evidence>
<dbReference type="AlphaFoldDB" id="A0A368Q2V2"/>
<dbReference type="KEGG" id="sita:101754660"/>